<accession>A0A9P8SQI2</accession>
<feature type="region of interest" description="Disordered" evidence="1">
    <location>
        <begin position="134"/>
        <end position="155"/>
    </location>
</feature>
<evidence type="ECO:0000313" key="3">
    <source>
        <dbReference type="Proteomes" id="UP000813423"/>
    </source>
</evidence>
<comment type="caution">
    <text evidence="2">The sequence shown here is derived from an EMBL/GenBank/DDBJ whole genome shotgun (WGS) entry which is preliminary data.</text>
</comment>
<protein>
    <submittedName>
        <fullName evidence="2">Uncharacterized protein</fullName>
    </submittedName>
</protein>
<name>A0A9P8SQI2_ASPFM</name>
<dbReference type="AlphaFoldDB" id="A0A9P8SQI2"/>
<proteinExistence type="predicted"/>
<sequence length="155" mass="16856">MIRESAALSTTPPAHALADCWILQPARNVPVATWVQEVDRCVKFCTGLPPPTHWSNRNRGAAKKFACQGCIEVVVNVVGSTGTLGAGKPESFLYVGDIYAVGCSARRLQYGSRSPCLQSAAVYRGSHRATWADHRDISQPPRQAVPLGRRRTDLV</sequence>
<gene>
    <name evidence="2" type="ORF">KXV57_001112</name>
</gene>
<evidence type="ECO:0000313" key="2">
    <source>
        <dbReference type="EMBL" id="KAH1896743.1"/>
    </source>
</evidence>
<evidence type="ECO:0000256" key="1">
    <source>
        <dbReference type="SAM" id="MobiDB-lite"/>
    </source>
</evidence>
<dbReference type="EMBL" id="JAIBSC010000117">
    <property type="protein sequence ID" value="KAH1896743.1"/>
    <property type="molecule type" value="Genomic_DNA"/>
</dbReference>
<dbReference type="Proteomes" id="UP000813423">
    <property type="component" value="Unassembled WGS sequence"/>
</dbReference>
<reference evidence="2" key="1">
    <citation type="submission" date="2021-08" db="EMBL/GenBank/DDBJ databases">
        <title>Global Aspergillus fumigatus from environmental and clinical sources.</title>
        <authorList>
            <person name="Barber A."/>
            <person name="Sae-Ong T."/>
        </authorList>
    </citation>
    <scope>NUCLEOTIDE SEQUENCE</scope>
    <source>
        <strain evidence="2">NRZ-2016-071</strain>
    </source>
</reference>
<organism evidence="2 3">
    <name type="scientific">Aspergillus fumigatus</name>
    <name type="common">Neosartorya fumigata</name>
    <dbReference type="NCBI Taxonomy" id="746128"/>
    <lineage>
        <taxon>Eukaryota</taxon>
        <taxon>Fungi</taxon>
        <taxon>Dikarya</taxon>
        <taxon>Ascomycota</taxon>
        <taxon>Pezizomycotina</taxon>
        <taxon>Eurotiomycetes</taxon>
        <taxon>Eurotiomycetidae</taxon>
        <taxon>Eurotiales</taxon>
        <taxon>Aspergillaceae</taxon>
        <taxon>Aspergillus</taxon>
        <taxon>Aspergillus subgen. Fumigati</taxon>
    </lineage>
</organism>